<dbReference type="InterPro" id="IPR053181">
    <property type="entry name" value="EcdB-like_regulator"/>
</dbReference>
<feature type="domain" description="Zn(2)-C6 fungal-type" evidence="3">
    <location>
        <begin position="25"/>
        <end position="55"/>
    </location>
</feature>
<dbReference type="CDD" id="cd12148">
    <property type="entry name" value="fungal_TF_MHR"/>
    <property type="match status" value="1"/>
</dbReference>
<dbReference type="Gene3D" id="4.10.240.10">
    <property type="entry name" value="Zn(2)-C6 fungal-type DNA-binding domain"/>
    <property type="match status" value="1"/>
</dbReference>
<evidence type="ECO:0000259" key="3">
    <source>
        <dbReference type="PROSITE" id="PS50048"/>
    </source>
</evidence>
<sequence length="698" mass="75723">MEESGAPRYRTRPAAIYDRKRAGAACSVCRARKTRCNGERPVCGYCRVTGGDCRYPELDATRLDQGSLEILTRIGQLEASLKAHMTDAVAAELRVRGAAPAAGIASTGASVSPVSAGRPTEAAASRPGPGATVSLTDVPPSADVLAHASEMSLEAVLKWPIFAALVPHLAADLHTPTAEVLAQDGPIATVTEHDIALALQSLSPAALDRLVDNFLANNNIKHPVLDSNALRGYVCAFNATGPQWDSQTCLILLVCAVSSVSTSLDEEQEPGLSKSAEQLTRAEAYFQAAQRRIGMVYHETSILAGQCAFMTGVYLCSTYQIVAGWKAFVHASNQCLAWLRSNGRLQQRKEGHAGQTGVYTVAQGSQTAITSEVRSELCLPGSGLDRFDYPNMYPSPPIGYHLGADPVPVVGGSPPMGTTPLTRSGDHHRHHHKDRHNVEIGWLYYLAEIATKRIRANVWTESYASTALPAAVSNADAGWILQLDKRVREFDWQLREWYEALPQQIRFPANNTQPTGDITRYILRHHMLDIQEDVRFPAIQAILGTAAVSSLSSSSSSSSSSSGLVPLRELSPTLVRLARELLVTAMHRIQAARECFFHRHHGQWFGIRCLGRNALQLLGVACRCHQDVQGDEGIALEKQFLPQGWDQAIHLASSFLAYWSDDTPMLHHRSLAAASGDQAGHYMSKVSPKNLGTPLASQ</sequence>
<protein>
    <submittedName>
        <fullName evidence="4">C6 zinc finger domain containing protein</fullName>
    </submittedName>
</protein>
<dbReference type="PANTHER" id="PTHR47785:SF5">
    <property type="entry name" value="ZN(II)2CYS6 TRANSCRIPTION FACTOR (EUROFUNG)"/>
    <property type="match status" value="1"/>
</dbReference>
<dbReference type="STRING" id="1081102.A0A167YLZ9"/>
<dbReference type="PANTHER" id="PTHR47785">
    <property type="entry name" value="ZN(II)2CYS6 TRANSCRIPTION FACTOR (EUROFUNG)-RELATED-RELATED"/>
    <property type="match status" value="1"/>
</dbReference>
<feature type="region of interest" description="Disordered" evidence="2">
    <location>
        <begin position="108"/>
        <end position="132"/>
    </location>
</feature>
<dbReference type="SUPFAM" id="SSF57701">
    <property type="entry name" value="Zn2/Cys6 DNA-binding domain"/>
    <property type="match status" value="1"/>
</dbReference>
<comment type="caution">
    <text evidence="4">The sequence shown here is derived from an EMBL/GenBank/DDBJ whole genome shotgun (WGS) entry which is preliminary data.</text>
</comment>
<dbReference type="PROSITE" id="PS00463">
    <property type="entry name" value="ZN2_CY6_FUNGAL_1"/>
    <property type="match status" value="1"/>
</dbReference>
<dbReference type="EMBL" id="AZHD01000002">
    <property type="protein sequence ID" value="OAA66459.1"/>
    <property type="molecule type" value="Genomic_DNA"/>
</dbReference>
<dbReference type="AlphaFoldDB" id="A0A167YLZ9"/>
<organism evidence="4 5">
    <name type="scientific">Niveomyces insectorum RCEF 264</name>
    <dbReference type="NCBI Taxonomy" id="1081102"/>
    <lineage>
        <taxon>Eukaryota</taxon>
        <taxon>Fungi</taxon>
        <taxon>Dikarya</taxon>
        <taxon>Ascomycota</taxon>
        <taxon>Pezizomycotina</taxon>
        <taxon>Sordariomycetes</taxon>
        <taxon>Hypocreomycetidae</taxon>
        <taxon>Hypocreales</taxon>
        <taxon>Cordycipitaceae</taxon>
        <taxon>Niveomyces</taxon>
    </lineage>
</organism>
<dbReference type="PROSITE" id="PS50048">
    <property type="entry name" value="ZN2_CY6_FUNGAL_2"/>
    <property type="match status" value="1"/>
</dbReference>
<evidence type="ECO:0000256" key="1">
    <source>
        <dbReference type="ARBA" id="ARBA00023242"/>
    </source>
</evidence>
<proteinExistence type="predicted"/>
<dbReference type="InterPro" id="IPR036864">
    <property type="entry name" value="Zn2-C6_fun-type_DNA-bd_sf"/>
</dbReference>
<dbReference type="Proteomes" id="UP000076874">
    <property type="component" value="Unassembled WGS sequence"/>
</dbReference>
<keyword evidence="1" id="KW-0539">Nucleus</keyword>
<dbReference type="InterPro" id="IPR001138">
    <property type="entry name" value="Zn2Cys6_DnaBD"/>
</dbReference>
<name>A0A167YLZ9_9HYPO</name>
<reference evidence="4 5" key="1">
    <citation type="journal article" date="2016" name="Genome Biol. Evol.">
        <title>Divergent and convergent evolution of fungal pathogenicity.</title>
        <authorList>
            <person name="Shang Y."/>
            <person name="Xiao G."/>
            <person name="Zheng P."/>
            <person name="Cen K."/>
            <person name="Zhan S."/>
            <person name="Wang C."/>
        </authorList>
    </citation>
    <scope>NUCLEOTIDE SEQUENCE [LARGE SCALE GENOMIC DNA]</scope>
    <source>
        <strain evidence="4 5">RCEF 264</strain>
    </source>
</reference>
<dbReference type="GO" id="GO:0000981">
    <property type="term" value="F:DNA-binding transcription factor activity, RNA polymerase II-specific"/>
    <property type="evidence" value="ECO:0007669"/>
    <property type="project" value="InterPro"/>
</dbReference>
<dbReference type="Pfam" id="PF00172">
    <property type="entry name" value="Zn_clus"/>
    <property type="match status" value="1"/>
</dbReference>
<dbReference type="CDD" id="cd00067">
    <property type="entry name" value="GAL4"/>
    <property type="match status" value="1"/>
</dbReference>
<evidence type="ECO:0000256" key="2">
    <source>
        <dbReference type="SAM" id="MobiDB-lite"/>
    </source>
</evidence>
<dbReference type="GO" id="GO:0008270">
    <property type="term" value="F:zinc ion binding"/>
    <property type="evidence" value="ECO:0007669"/>
    <property type="project" value="InterPro"/>
</dbReference>
<accession>A0A167YLZ9</accession>
<evidence type="ECO:0000313" key="5">
    <source>
        <dbReference type="Proteomes" id="UP000076874"/>
    </source>
</evidence>
<dbReference type="SMART" id="SM00066">
    <property type="entry name" value="GAL4"/>
    <property type="match status" value="1"/>
</dbReference>
<dbReference type="OrthoDB" id="4356994at2759"/>
<evidence type="ECO:0000313" key="4">
    <source>
        <dbReference type="EMBL" id="OAA66459.1"/>
    </source>
</evidence>
<gene>
    <name evidence="4" type="ORF">SPI_01035</name>
</gene>
<keyword evidence="5" id="KW-1185">Reference proteome</keyword>